<dbReference type="Proteomes" id="UP000507245">
    <property type="component" value="Unassembled WGS sequence"/>
</dbReference>
<evidence type="ECO:0000313" key="3">
    <source>
        <dbReference type="EMBL" id="CAB4301510.1"/>
    </source>
</evidence>
<feature type="domain" description="PAP/OAS1 substrate-binding-related" evidence="2">
    <location>
        <begin position="161"/>
        <end position="352"/>
    </location>
</feature>
<dbReference type="PANTHER" id="PTHR45979">
    <property type="entry name" value="PAP/OAS1 SUBSTRATE-BINDING DOMAIN SUPERFAMILY"/>
    <property type="match status" value="1"/>
</dbReference>
<dbReference type="SUPFAM" id="SSF81631">
    <property type="entry name" value="PAP/OAS1 substrate-binding domain"/>
    <property type="match status" value="1"/>
</dbReference>
<keyword evidence="4" id="KW-1185">Reference proteome</keyword>
<dbReference type="AlphaFoldDB" id="A0A6J5WIM5"/>
<dbReference type="InterPro" id="IPR043519">
    <property type="entry name" value="NT_sf"/>
</dbReference>
<feature type="compositionally biased region" description="Polar residues" evidence="1">
    <location>
        <begin position="503"/>
        <end position="516"/>
    </location>
</feature>
<evidence type="ECO:0000256" key="1">
    <source>
        <dbReference type="SAM" id="MobiDB-lite"/>
    </source>
</evidence>
<dbReference type="PANTHER" id="PTHR45979:SF6">
    <property type="entry name" value="NUCLEOTIDYLTRANSFERASE DOMAIN PROTEIN"/>
    <property type="match status" value="1"/>
</dbReference>
<dbReference type="Pfam" id="PF26180">
    <property type="entry name" value="PAP-OAS1"/>
    <property type="match status" value="1"/>
</dbReference>
<organism evidence="3 4">
    <name type="scientific">Prunus armeniaca</name>
    <name type="common">Apricot</name>
    <name type="synonym">Armeniaca vulgaris</name>
    <dbReference type="NCBI Taxonomy" id="36596"/>
    <lineage>
        <taxon>Eukaryota</taxon>
        <taxon>Viridiplantae</taxon>
        <taxon>Streptophyta</taxon>
        <taxon>Embryophyta</taxon>
        <taxon>Tracheophyta</taxon>
        <taxon>Spermatophyta</taxon>
        <taxon>Magnoliopsida</taxon>
        <taxon>eudicotyledons</taxon>
        <taxon>Gunneridae</taxon>
        <taxon>Pentapetalae</taxon>
        <taxon>rosids</taxon>
        <taxon>fabids</taxon>
        <taxon>Rosales</taxon>
        <taxon>Rosaceae</taxon>
        <taxon>Amygdaloideae</taxon>
        <taxon>Amygdaleae</taxon>
        <taxon>Prunus</taxon>
    </lineage>
</organism>
<name>A0A6J5WIM5_PRUAR</name>
<dbReference type="InterPro" id="IPR058920">
    <property type="entry name" value="PAP-OAS1-bd-rel"/>
</dbReference>
<gene>
    <name evidence="3" type="ORF">ORAREDHAP_LOCUS17029</name>
</gene>
<accession>A0A6J5WIM5</accession>
<dbReference type="Gene3D" id="3.30.460.10">
    <property type="entry name" value="Beta Polymerase, domain 2"/>
    <property type="match status" value="1"/>
</dbReference>
<dbReference type="Gene3D" id="1.10.1410.10">
    <property type="match status" value="1"/>
</dbReference>
<feature type="region of interest" description="Disordered" evidence="1">
    <location>
        <begin position="481"/>
        <end position="582"/>
    </location>
</feature>
<feature type="compositionally biased region" description="Basic and acidic residues" evidence="1">
    <location>
        <begin position="491"/>
        <end position="500"/>
    </location>
</feature>
<sequence>MTVLDLATSSDGSLTIDFMVYWSSGAFTVGFRGTLFVLTLEHFSSWPKQEDEAEEKKETTLTLSKVFSFGSVPLKTYLPDGDIDLTAICHQNAEEELAIAVCGVLESQPKDSLFQFKDVRYVRAQVKVVKFTVNNIAADISFNQMAGLCTLCFLEQVDQQIGKDHLFKKSIILIKAWCYYESRILGSHYGLISTYALETLVLFIINLFHASLRGPLEVLQRFLEYYSTFDWDNYCISINGPVAICSLPEIIVAPQIEADELLLSEEFVRSSRDVFSDPIRADEATVHEFPTKYLNIVDPLKDDNNLGRSVSKGNFYRIKSALSLGAQTLREILKLPGESMGAELEKFFVTTIDRNGRGERPDVNAPVCAFGIGRSEESDLWGEYDSYYSSMLYGQAFHRSTHHRAPPSGVCNKTTWNALAWSAQLNWNEFCEKATKVYARLPLWHPSASHPSAATIGVGITRKSQGTGTFIPDVTQNYSRYVRPRMRRGRIRESSRHDAMMKSPQNSGQVEASTETDTSENDSRFNLSPEEFPLLPGTESGSPEVHQSGQLVLVSPPAKEPSHKLGSSRHSPSLSGMPSPVASQQANTHVSYALYIMKKQQELSEVDEETIRVQQFKLDDDEDFPPLESVSGFAMAFKSQLHSKFPVEFQTL</sequence>
<dbReference type="OrthoDB" id="273917at2759"/>
<dbReference type="InterPro" id="IPR058921">
    <property type="entry name" value="PAP/OAS1-rel"/>
</dbReference>
<reference evidence="4" key="1">
    <citation type="journal article" date="2020" name="Genome Biol.">
        <title>Gamete binning: chromosome-level and haplotype-resolved genome assembly enabled by high-throughput single-cell sequencing of gamete genomes.</title>
        <authorList>
            <person name="Campoy J.A."/>
            <person name="Sun H."/>
            <person name="Goel M."/>
            <person name="Jiao W.-B."/>
            <person name="Folz-Donahue K."/>
            <person name="Wang N."/>
            <person name="Rubio M."/>
            <person name="Liu C."/>
            <person name="Kukat C."/>
            <person name="Ruiz D."/>
            <person name="Huettel B."/>
            <person name="Schneeberger K."/>
        </authorList>
    </citation>
    <scope>NUCLEOTIDE SEQUENCE [LARGE SCALE GENOMIC DNA]</scope>
    <source>
        <strain evidence="4">cv. Rojo Pasion</strain>
    </source>
</reference>
<proteinExistence type="predicted"/>
<dbReference type="EMBL" id="CAEKKB010000002">
    <property type="protein sequence ID" value="CAB4301510.1"/>
    <property type="molecule type" value="Genomic_DNA"/>
</dbReference>
<protein>
    <recommendedName>
        <fullName evidence="2">PAP/OAS1 substrate-binding-related domain-containing protein</fullName>
    </recommendedName>
</protein>
<evidence type="ECO:0000313" key="4">
    <source>
        <dbReference type="Proteomes" id="UP000507245"/>
    </source>
</evidence>
<feature type="compositionally biased region" description="Polar residues" evidence="1">
    <location>
        <begin position="539"/>
        <end position="550"/>
    </location>
</feature>
<feature type="compositionally biased region" description="Polar residues" evidence="1">
    <location>
        <begin position="568"/>
        <end position="582"/>
    </location>
</feature>
<dbReference type="SUPFAM" id="SSF81301">
    <property type="entry name" value="Nucleotidyltransferase"/>
    <property type="match status" value="1"/>
</dbReference>
<evidence type="ECO:0000259" key="2">
    <source>
        <dbReference type="Pfam" id="PF26180"/>
    </source>
</evidence>